<dbReference type="InterPro" id="IPR013653">
    <property type="entry name" value="GCN5-like_dom"/>
</dbReference>
<dbReference type="Proteomes" id="UP000322139">
    <property type="component" value="Unassembled WGS sequence"/>
</dbReference>
<gene>
    <name evidence="2" type="ORF">FZD51_23565</name>
</gene>
<evidence type="ECO:0000259" key="1">
    <source>
        <dbReference type="PROSITE" id="PS51186"/>
    </source>
</evidence>
<sequence>MDLRFTVYENPQEFLQRTEAFLLEREAENNLPLGLLYQAAEPDSPYKTPFLALAEREAEIIAALIMTPPHYLIWSAGDIPDEAAALVLRELFERNISFPGIVAPKETAQKAEAEWKKLTGAGSETVMDQRVYILEKVNDLPYAGGTLALASEKDEELAAGWISDFSRATPENTLSIEEGRKKARQFISERSLYLWLEDGRPVSMAKKARPTKHGVVVNLVYTPDEERKKGYASACVAALSRKLLKSYKFCSLYTDLANPTSNHIYQEIGYKPAADSVMLKWI</sequence>
<dbReference type="SUPFAM" id="SSF55729">
    <property type="entry name" value="Acyl-CoA N-acyltransferases (Nat)"/>
    <property type="match status" value="1"/>
</dbReference>
<accession>A0A5D4QX87</accession>
<dbReference type="AlphaFoldDB" id="A0A5D4QX87"/>
<name>A0A5D4QX87_9BACI</name>
<keyword evidence="2" id="KW-0808">Transferase</keyword>
<dbReference type="Pfam" id="PF08445">
    <property type="entry name" value="FR47"/>
    <property type="match status" value="1"/>
</dbReference>
<dbReference type="InterPro" id="IPR016181">
    <property type="entry name" value="Acyl_CoA_acyltransferase"/>
</dbReference>
<dbReference type="RefSeq" id="WP_148976958.1">
    <property type="nucleotide sequence ID" value="NZ_VTER01000017.1"/>
</dbReference>
<evidence type="ECO:0000313" key="3">
    <source>
        <dbReference type="Proteomes" id="UP000322139"/>
    </source>
</evidence>
<evidence type="ECO:0000313" key="2">
    <source>
        <dbReference type="EMBL" id="TYS41902.1"/>
    </source>
</evidence>
<organism evidence="2 3">
    <name type="scientific">Bacillus infantis</name>
    <dbReference type="NCBI Taxonomy" id="324767"/>
    <lineage>
        <taxon>Bacteria</taxon>
        <taxon>Bacillati</taxon>
        <taxon>Bacillota</taxon>
        <taxon>Bacilli</taxon>
        <taxon>Bacillales</taxon>
        <taxon>Bacillaceae</taxon>
        <taxon>Bacillus</taxon>
    </lineage>
</organism>
<comment type="caution">
    <text evidence="2">The sequence shown here is derived from an EMBL/GenBank/DDBJ whole genome shotgun (WGS) entry which is preliminary data.</text>
</comment>
<proteinExistence type="predicted"/>
<reference evidence="2 3" key="1">
    <citation type="submission" date="2019-08" db="EMBL/GenBank/DDBJ databases">
        <title>Bacillus genomes from the desert of Cuatro Cienegas, Coahuila.</title>
        <authorList>
            <person name="Olmedo-Alvarez G."/>
        </authorList>
    </citation>
    <scope>NUCLEOTIDE SEQUENCE [LARGE SCALE GENOMIC DNA]</scope>
    <source>
        <strain evidence="2 3">CH446_14T</strain>
    </source>
</reference>
<dbReference type="InterPro" id="IPR000182">
    <property type="entry name" value="GNAT_dom"/>
</dbReference>
<protein>
    <submittedName>
        <fullName evidence="2">GNAT family N-acetyltransferase</fullName>
    </submittedName>
</protein>
<dbReference type="Gene3D" id="3.40.630.30">
    <property type="match status" value="1"/>
</dbReference>
<dbReference type="GO" id="GO:0016747">
    <property type="term" value="F:acyltransferase activity, transferring groups other than amino-acyl groups"/>
    <property type="evidence" value="ECO:0007669"/>
    <property type="project" value="InterPro"/>
</dbReference>
<dbReference type="PROSITE" id="PS51186">
    <property type="entry name" value="GNAT"/>
    <property type="match status" value="1"/>
</dbReference>
<dbReference type="EMBL" id="VTER01000017">
    <property type="protein sequence ID" value="TYS41902.1"/>
    <property type="molecule type" value="Genomic_DNA"/>
</dbReference>
<feature type="domain" description="N-acetyltransferase" evidence="1">
    <location>
        <begin position="145"/>
        <end position="282"/>
    </location>
</feature>